<dbReference type="PANTHER" id="PTHR11056">
    <property type="entry name" value="HOMOGENTISATE 1,2-DIOXYGENASE"/>
    <property type="match status" value="1"/>
</dbReference>
<evidence type="ECO:0000256" key="6">
    <source>
        <dbReference type="ARBA" id="ARBA00022878"/>
    </source>
</evidence>
<dbReference type="EMBL" id="QZWG01000006">
    <property type="protein sequence ID" value="RZC08867.1"/>
    <property type="molecule type" value="Genomic_DNA"/>
</dbReference>
<feature type="domain" description="Homogentisate 1,2-dioxygenase N-terminal" evidence="14">
    <location>
        <begin position="8"/>
        <end position="147"/>
    </location>
</feature>
<name>A0A445KDG9_GLYSO</name>
<dbReference type="Gene3D" id="2.60.120.10">
    <property type="entry name" value="Jelly Rolls"/>
    <property type="match status" value="1"/>
</dbReference>
<comment type="caution">
    <text evidence="15">The sequence shown here is derived from an EMBL/GenBank/DDBJ whole genome shotgun (WGS) entry which is preliminary data.</text>
</comment>
<dbReference type="CDD" id="cd07000">
    <property type="entry name" value="cupin_HGO_N"/>
    <property type="match status" value="1"/>
</dbReference>
<reference evidence="15 16" key="1">
    <citation type="submission" date="2018-09" db="EMBL/GenBank/DDBJ databases">
        <title>A high-quality reference genome of wild soybean provides a powerful tool to mine soybean genomes.</title>
        <authorList>
            <person name="Xie M."/>
            <person name="Chung C.Y.L."/>
            <person name="Li M.-W."/>
            <person name="Wong F.-L."/>
            <person name="Chan T.-F."/>
            <person name="Lam H.-M."/>
        </authorList>
    </citation>
    <scope>NUCLEOTIDE SEQUENCE [LARGE SCALE GENOMIC DNA]</scope>
    <source>
        <strain evidence="16">cv. W05</strain>
        <tissue evidence="15">Hypocotyl of etiolated seedlings</tissue>
    </source>
</reference>
<comment type="cofactor">
    <cofactor evidence="1 12">
        <name>Fe cation</name>
        <dbReference type="ChEBI" id="CHEBI:24875"/>
    </cofactor>
</comment>
<dbReference type="InterPro" id="IPR046451">
    <property type="entry name" value="HgmA_C"/>
</dbReference>
<dbReference type="SUPFAM" id="SSF51182">
    <property type="entry name" value="RmlC-like cupins"/>
    <property type="match status" value="1"/>
</dbReference>
<gene>
    <name evidence="15" type="ORF">D0Y65_015540</name>
</gene>
<feature type="binding site" evidence="12">
    <location>
        <position position="241"/>
    </location>
    <ligand>
        <name>homogentisate</name>
        <dbReference type="ChEBI" id="CHEBI:16169"/>
    </ligand>
</feature>
<accession>A0A445KDG9</accession>
<feature type="domain" description="Homogentisate 1,2-dioxygenase C-terminal" evidence="13">
    <location>
        <begin position="150"/>
        <end position="259"/>
    </location>
</feature>
<comment type="pathway">
    <text evidence="2">Amino-acid degradation; L-phenylalanine degradation; acetoacetate and fumarate from L-phenylalanine: step 4/6.</text>
</comment>
<dbReference type="InterPro" id="IPR005708">
    <property type="entry name" value="Homogentis_dOase"/>
</dbReference>
<feature type="binding site" evidence="12">
    <location>
        <position position="205"/>
    </location>
    <ligand>
        <name>Fe cation</name>
        <dbReference type="ChEBI" id="CHEBI:24875"/>
    </ligand>
</feature>
<evidence type="ECO:0000256" key="10">
    <source>
        <dbReference type="ARBA" id="ARBA00023232"/>
    </source>
</evidence>
<evidence type="ECO:0000256" key="4">
    <source>
        <dbReference type="ARBA" id="ARBA00013127"/>
    </source>
</evidence>
<dbReference type="Pfam" id="PF04209">
    <property type="entry name" value="HgmA_C"/>
    <property type="match status" value="1"/>
</dbReference>
<dbReference type="GO" id="GO:0005737">
    <property type="term" value="C:cytoplasm"/>
    <property type="evidence" value="ECO:0007669"/>
    <property type="project" value="TreeGrafter"/>
</dbReference>
<sequence length="380" mass="42413">MGKYYITYRYNANKSMDNCAFCNADGDFLIVPQQGRLLITTECGRLKVSPGEIAIIPHGFRFSVNLPDGPSRGYVAEIFGTHFQLPDLGPIGANGLASPRDFLVPSAWFEDKSYPGYTIVQKFGGELFDAVQDFSPFNVVAWHGNYYDLSKFCPYNTVLFDHSDPSINTVLTAPTDKPGLALLDFVIFPPRWLVAEHTFLPPYYHRNCMSEFMGLIHGGYEANADGFLPGGASLHNCMTPHGPDTKSYEISIFTALATKSARKPSPNAKALGFDPSSFLSVFTKYQHEPVCGPKSRLSFPIVPAVCILDLQKRNFTVVGVPYASLLILSLGCCHLRAEFTSYYQFLDSHIIPSLPYSIYQYYMQESKGNEGAKELWHEPW</sequence>
<evidence type="ECO:0000313" key="16">
    <source>
        <dbReference type="Proteomes" id="UP000289340"/>
    </source>
</evidence>
<keyword evidence="5 12" id="KW-0479">Metal-binding</keyword>
<protein>
    <recommendedName>
        <fullName evidence="4">homogentisate 1,2-dioxygenase</fullName>
        <ecNumber evidence="4">1.13.11.5</ecNumber>
    </recommendedName>
</protein>
<dbReference type="InterPro" id="IPR011051">
    <property type="entry name" value="RmlC_Cupin_sf"/>
</dbReference>
<dbReference type="GO" id="GO:0006572">
    <property type="term" value="P:L-tyrosine catabolic process"/>
    <property type="evidence" value="ECO:0007669"/>
    <property type="project" value="UniProtKB-KW"/>
</dbReference>
<keyword evidence="9 12" id="KW-0408">Iron</keyword>
<dbReference type="FunFam" id="2.60.120.10:FF:000034">
    <property type="entry name" value="Homogentisate 1,2-dioxygenase"/>
    <property type="match status" value="1"/>
</dbReference>
<dbReference type="Proteomes" id="UP000289340">
    <property type="component" value="Chromosome 6"/>
</dbReference>
<feature type="binding site" evidence="12">
    <location>
        <position position="220"/>
    </location>
    <ligand>
        <name>homogentisate</name>
        <dbReference type="ChEBI" id="CHEBI:16169"/>
    </ligand>
</feature>
<dbReference type="PANTHER" id="PTHR11056:SF0">
    <property type="entry name" value="HOMOGENTISATE 1,2-DIOXYGENASE"/>
    <property type="match status" value="1"/>
</dbReference>
<evidence type="ECO:0000256" key="11">
    <source>
        <dbReference type="PIRSR" id="PIRSR605708-1"/>
    </source>
</evidence>
<dbReference type="InterPro" id="IPR046452">
    <property type="entry name" value="HgmA_N"/>
</dbReference>
<keyword evidence="16" id="KW-1185">Reference proteome</keyword>
<evidence type="ECO:0000256" key="2">
    <source>
        <dbReference type="ARBA" id="ARBA00004704"/>
    </source>
</evidence>
<dbReference type="UniPathway" id="UPA00139">
    <property type="reaction ID" value="UER00339"/>
</dbReference>
<keyword evidence="10" id="KW-0585">Phenylalanine catabolism</keyword>
<feature type="active site" description="Proton acceptor" evidence="11">
    <location>
        <position position="162"/>
    </location>
</feature>
<dbReference type="AlphaFoldDB" id="A0A445KDG9"/>
<dbReference type="GO" id="GO:0006559">
    <property type="term" value="P:L-phenylalanine catabolic process"/>
    <property type="evidence" value="ECO:0007669"/>
    <property type="project" value="UniProtKB-UniPathway"/>
</dbReference>
<evidence type="ECO:0000256" key="5">
    <source>
        <dbReference type="ARBA" id="ARBA00022723"/>
    </source>
</evidence>
<keyword evidence="6" id="KW-0828">Tyrosine catabolism</keyword>
<evidence type="ECO:0000256" key="12">
    <source>
        <dbReference type="PIRSR" id="PIRSR605708-2"/>
    </source>
</evidence>
<dbReference type="EC" id="1.13.11.5" evidence="4"/>
<dbReference type="Pfam" id="PF20510">
    <property type="entry name" value="HgmA_N"/>
    <property type="match status" value="1"/>
</dbReference>
<keyword evidence="7 15" id="KW-0223">Dioxygenase</keyword>
<evidence type="ECO:0000256" key="1">
    <source>
        <dbReference type="ARBA" id="ARBA00001962"/>
    </source>
</evidence>
<keyword evidence="8 15" id="KW-0560">Oxidoreductase</keyword>
<proteinExistence type="inferred from homology"/>
<evidence type="ECO:0000256" key="3">
    <source>
        <dbReference type="ARBA" id="ARBA00007757"/>
    </source>
</evidence>
<evidence type="ECO:0000256" key="8">
    <source>
        <dbReference type="ARBA" id="ARBA00023002"/>
    </source>
</evidence>
<feature type="binding site" evidence="12">
    <location>
        <position position="241"/>
    </location>
    <ligand>
        <name>Fe cation</name>
        <dbReference type="ChEBI" id="CHEBI:24875"/>
    </ligand>
</feature>
<dbReference type="GO" id="GO:0004411">
    <property type="term" value="F:homogentisate 1,2-dioxygenase activity"/>
    <property type="evidence" value="ECO:0007669"/>
    <property type="project" value="UniProtKB-EC"/>
</dbReference>
<evidence type="ECO:0000256" key="9">
    <source>
        <dbReference type="ARBA" id="ARBA00023004"/>
    </source>
</evidence>
<organism evidence="15 16">
    <name type="scientific">Glycine soja</name>
    <name type="common">Wild soybean</name>
    <dbReference type="NCBI Taxonomy" id="3848"/>
    <lineage>
        <taxon>Eukaryota</taxon>
        <taxon>Viridiplantae</taxon>
        <taxon>Streptophyta</taxon>
        <taxon>Embryophyta</taxon>
        <taxon>Tracheophyta</taxon>
        <taxon>Spermatophyta</taxon>
        <taxon>Magnoliopsida</taxon>
        <taxon>eudicotyledons</taxon>
        <taxon>Gunneridae</taxon>
        <taxon>Pentapetalae</taxon>
        <taxon>rosids</taxon>
        <taxon>fabids</taxon>
        <taxon>Fabales</taxon>
        <taxon>Fabaceae</taxon>
        <taxon>Papilionoideae</taxon>
        <taxon>50 kb inversion clade</taxon>
        <taxon>NPAAA clade</taxon>
        <taxon>indigoferoid/millettioid clade</taxon>
        <taxon>Phaseoleae</taxon>
        <taxon>Glycine</taxon>
        <taxon>Glycine subgen. Soja</taxon>
    </lineage>
</organism>
<dbReference type="GO" id="GO:0046872">
    <property type="term" value="F:metal ion binding"/>
    <property type="evidence" value="ECO:0007669"/>
    <property type="project" value="UniProtKB-KW"/>
</dbReference>
<evidence type="ECO:0000256" key="7">
    <source>
        <dbReference type="ARBA" id="ARBA00022964"/>
    </source>
</evidence>
<evidence type="ECO:0000259" key="14">
    <source>
        <dbReference type="Pfam" id="PF20510"/>
    </source>
</evidence>
<feature type="binding site" evidence="12">
    <location>
        <position position="211"/>
    </location>
    <ligand>
        <name>Fe cation</name>
        <dbReference type="ChEBI" id="CHEBI:24875"/>
    </ligand>
</feature>
<evidence type="ECO:0000259" key="13">
    <source>
        <dbReference type="Pfam" id="PF04209"/>
    </source>
</evidence>
<comment type="similarity">
    <text evidence="3">Belongs to the homogentisate dioxygenase family.</text>
</comment>
<dbReference type="InterPro" id="IPR014710">
    <property type="entry name" value="RmlC-like_jellyroll"/>
</dbReference>
<evidence type="ECO:0000313" key="15">
    <source>
        <dbReference type="EMBL" id="RZC08867.1"/>
    </source>
</evidence>